<evidence type="ECO:0000313" key="8">
    <source>
        <dbReference type="Proteomes" id="UP000238479"/>
    </source>
</evidence>
<keyword evidence="6" id="KW-0812">Transmembrane</keyword>
<dbReference type="CDD" id="cd11072">
    <property type="entry name" value="CYP71-like"/>
    <property type="match status" value="1"/>
</dbReference>
<dbReference type="SUPFAM" id="SSF48264">
    <property type="entry name" value="Cytochrome P450"/>
    <property type="match status" value="1"/>
</dbReference>
<dbReference type="PRINTS" id="PR00385">
    <property type="entry name" value="P450"/>
</dbReference>
<dbReference type="PANTHER" id="PTHR47955">
    <property type="entry name" value="CYTOCHROME P450 FAMILY 71 PROTEIN"/>
    <property type="match status" value="1"/>
</dbReference>
<keyword evidence="8" id="KW-1185">Reference proteome</keyword>
<dbReference type="GO" id="GO:0004497">
    <property type="term" value="F:monooxygenase activity"/>
    <property type="evidence" value="ECO:0007669"/>
    <property type="project" value="UniProtKB-KW"/>
</dbReference>
<dbReference type="PRINTS" id="PR00463">
    <property type="entry name" value="EP450I"/>
</dbReference>
<dbReference type="OMA" id="RDAHECE"/>
<dbReference type="Gene3D" id="1.10.630.10">
    <property type="entry name" value="Cytochrome P450"/>
    <property type="match status" value="1"/>
</dbReference>
<accession>A0A2P6Q9I0</accession>
<dbReference type="EMBL" id="PDCK01000043">
    <property type="protein sequence ID" value="PRQ30839.1"/>
    <property type="molecule type" value="Genomic_DNA"/>
</dbReference>
<keyword evidence="6" id="KW-1133">Transmembrane helix</keyword>
<gene>
    <name evidence="7" type="ORF">RchiOBHm_Chr5g0028981</name>
</gene>
<comment type="cofactor">
    <cofactor evidence="4">
        <name>heme</name>
        <dbReference type="ChEBI" id="CHEBI:30413"/>
    </cofactor>
</comment>
<evidence type="ECO:0000256" key="5">
    <source>
        <dbReference type="RuleBase" id="RU000461"/>
    </source>
</evidence>
<evidence type="ECO:0000256" key="1">
    <source>
        <dbReference type="ARBA" id="ARBA00010617"/>
    </source>
</evidence>
<sequence>MAMALLPCLNQLGQELQRITTPFNLFLVSLLSLSIFILFSFSGSGSKLKLPPSPTRLPLIGNLHQLGTLPHRSLGNLSKKYGPLMLLHLGLVPTLVVSSAEMAKEVMKTHDTVFSSRPKTTAANILVYGCHDIGFAPYGEYWRQVRKLCVLELLSLKRVQQFQYAREEEIGELVNKIGKACLRQSPINLSEMLIKASNNIMSRCVLGQNFIEENGNWFGELSRTLMAQLMVFSFGDFFPSLRWIDSLRGLTARLNKTFVEVDGFLDQLIEKHKSANGEVDSKDFVDILLQLQKDSILDFELTRDNLKAILVDMLIGGSDTSSTALEWLMAELVRNPNVMAKVQEEVRRVVGKKARVDVSDIEQMDYLKCVIKEALRLHPPAPLLIPRETIAGVELGGYYIPAKTRVFVNAFAIQRDPEFWDRPEEFLPERFEGNSVDFRGQDFQFIAFGGGRRGCPGVTFAVAAAEYELANLLYWFDWKLPSSGSALAETLDMTEVYGLTVHKKAPLHVVPLLYSP</sequence>
<dbReference type="PROSITE" id="PS00086">
    <property type="entry name" value="CYTOCHROME_P450"/>
    <property type="match status" value="1"/>
</dbReference>
<feature type="binding site" description="axial binding residue" evidence="4">
    <location>
        <position position="455"/>
    </location>
    <ligand>
        <name>heme</name>
        <dbReference type="ChEBI" id="CHEBI:30413"/>
    </ligand>
    <ligandPart>
        <name>Fe</name>
        <dbReference type="ChEBI" id="CHEBI:18248"/>
    </ligandPart>
</feature>
<dbReference type="OrthoDB" id="1470350at2759"/>
<keyword evidence="6" id="KW-0472">Membrane</keyword>
<evidence type="ECO:0000313" key="7">
    <source>
        <dbReference type="EMBL" id="PRQ30839.1"/>
    </source>
</evidence>
<proteinExistence type="inferred from homology"/>
<keyword evidence="4 5" id="KW-0349">Heme</keyword>
<dbReference type="STRING" id="74649.A0A2P6Q9I0"/>
<dbReference type="AlphaFoldDB" id="A0A2P6Q9I0"/>
<dbReference type="GO" id="GO:0016705">
    <property type="term" value="F:oxidoreductase activity, acting on paired donors, with incorporation or reduction of molecular oxygen"/>
    <property type="evidence" value="ECO:0007669"/>
    <property type="project" value="InterPro"/>
</dbReference>
<dbReference type="InterPro" id="IPR001128">
    <property type="entry name" value="Cyt_P450"/>
</dbReference>
<keyword evidence="5" id="KW-0560">Oxidoreductase</keyword>
<keyword evidence="3 4" id="KW-0408">Iron</keyword>
<comment type="caution">
    <text evidence="7">The sequence shown here is derived from an EMBL/GenBank/DDBJ whole genome shotgun (WGS) entry which is preliminary data.</text>
</comment>
<dbReference type="Pfam" id="PF00067">
    <property type="entry name" value="p450"/>
    <property type="match status" value="1"/>
</dbReference>
<dbReference type="Gramene" id="PRQ30839">
    <property type="protein sequence ID" value="PRQ30839"/>
    <property type="gene ID" value="RchiOBHm_Chr5g0028981"/>
</dbReference>
<dbReference type="FunFam" id="1.10.630.10:FF:000011">
    <property type="entry name" value="Cytochrome P450 83B1"/>
    <property type="match status" value="1"/>
</dbReference>
<keyword evidence="5" id="KW-0503">Monooxygenase</keyword>
<reference evidence="7 8" key="1">
    <citation type="journal article" date="2018" name="Nat. Genet.">
        <title>The Rosa genome provides new insights in the design of modern roses.</title>
        <authorList>
            <person name="Bendahmane M."/>
        </authorList>
    </citation>
    <scope>NUCLEOTIDE SEQUENCE [LARGE SCALE GENOMIC DNA]</scope>
    <source>
        <strain evidence="8">cv. Old Blush</strain>
    </source>
</reference>
<protein>
    <submittedName>
        <fullName evidence="7">Putative cytochrome P450</fullName>
    </submittedName>
</protein>
<dbReference type="InterPro" id="IPR036396">
    <property type="entry name" value="Cyt_P450_sf"/>
</dbReference>
<dbReference type="InterPro" id="IPR002401">
    <property type="entry name" value="Cyt_P450_E_grp-I"/>
</dbReference>
<keyword evidence="2 4" id="KW-0479">Metal-binding</keyword>
<feature type="transmembrane region" description="Helical" evidence="6">
    <location>
        <begin position="23"/>
        <end position="41"/>
    </location>
</feature>
<evidence type="ECO:0000256" key="6">
    <source>
        <dbReference type="SAM" id="Phobius"/>
    </source>
</evidence>
<name>A0A2P6Q9I0_ROSCH</name>
<dbReference type="PANTHER" id="PTHR47955:SF15">
    <property type="entry name" value="CYTOCHROME P450 71A2-LIKE"/>
    <property type="match status" value="1"/>
</dbReference>
<dbReference type="InterPro" id="IPR017972">
    <property type="entry name" value="Cyt_P450_CS"/>
</dbReference>
<comment type="similarity">
    <text evidence="1 5">Belongs to the cytochrome P450 family.</text>
</comment>
<dbReference type="GO" id="GO:0005506">
    <property type="term" value="F:iron ion binding"/>
    <property type="evidence" value="ECO:0007669"/>
    <property type="project" value="InterPro"/>
</dbReference>
<evidence type="ECO:0000256" key="4">
    <source>
        <dbReference type="PIRSR" id="PIRSR602401-1"/>
    </source>
</evidence>
<organism evidence="7 8">
    <name type="scientific">Rosa chinensis</name>
    <name type="common">China rose</name>
    <dbReference type="NCBI Taxonomy" id="74649"/>
    <lineage>
        <taxon>Eukaryota</taxon>
        <taxon>Viridiplantae</taxon>
        <taxon>Streptophyta</taxon>
        <taxon>Embryophyta</taxon>
        <taxon>Tracheophyta</taxon>
        <taxon>Spermatophyta</taxon>
        <taxon>Magnoliopsida</taxon>
        <taxon>eudicotyledons</taxon>
        <taxon>Gunneridae</taxon>
        <taxon>Pentapetalae</taxon>
        <taxon>rosids</taxon>
        <taxon>fabids</taxon>
        <taxon>Rosales</taxon>
        <taxon>Rosaceae</taxon>
        <taxon>Rosoideae</taxon>
        <taxon>Rosoideae incertae sedis</taxon>
        <taxon>Rosa</taxon>
    </lineage>
</organism>
<evidence type="ECO:0000256" key="3">
    <source>
        <dbReference type="ARBA" id="ARBA00023004"/>
    </source>
</evidence>
<dbReference type="GO" id="GO:0020037">
    <property type="term" value="F:heme binding"/>
    <property type="evidence" value="ECO:0007669"/>
    <property type="project" value="InterPro"/>
</dbReference>
<dbReference type="Proteomes" id="UP000238479">
    <property type="component" value="Chromosome 5"/>
</dbReference>
<evidence type="ECO:0000256" key="2">
    <source>
        <dbReference type="ARBA" id="ARBA00022723"/>
    </source>
</evidence>